<accession>A0A0E9UMD9</accession>
<name>A0A0E9UMD9_ANGAN</name>
<sequence>MLAMSFAQVTMYRNVTPPAGTHTLPGKLRLPFADLLFEPSSMMTSSCV</sequence>
<dbReference type="EMBL" id="GBXM01042182">
    <property type="protein sequence ID" value="JAH66395.1"/>
    <property type="molecule type" value="Transcribed_RNA"/>
</dbReference>
<protein>
    <submittedName>
        <fullName evidence="1">Uncharacterized protein</fullName>
    </submittedName>
</protein>
<proteinExistence type="predicted"/>
<reference evidence="1" key="2">
    <citation type="journal article" date="2015" name="Fish Shellfish Immunol.">
        <title>Early steps in the European eel (Anguilla anguilla)-Vibrio vulnificus interaction in the gills: Role of the RtxA13 toxin.</title>
        <authorList>
            <person name="Callol A."/>
            <person name="Pajuelo D."/>
            <person name="Ebbesson L."/>
            <person name="Teles M."/>
            <person name="MacKenzie S."/>
            <person name="Amaro C."/>
        </authorList>
    </citation>
    <scope>NUCLEOTIDE SEQUENCE</scope>
</reference>
<dbReference type="AlphaFoldDB" id="A0A0E9UMD9"/>
<evidence type="ECO:0000313" key="1">
    <source>
        <dbReference type="EMBL" id="JAH66395.1"/>
    </source>
</evidence>
<organism evidence="1">
    <name type="scientific">Anguilla anguilla</name>
    <name type="common">European freshwater eel</name>
    <name type="synonym">Muraena anguilla</name>
    <dbReference type="NCBI Taxonomy" id="7936"/>
    <lineage>
        <taxon>Eukaryota</taxon>
        <taxon>Metazoa</taxon>
        <taxon>Chordata</taxon>
        <taxon>Craniata</taxon>
        <taxon>Vertebrata</taxon>
        <taxon>Euteleostomi</taxon>
        <taxon>Actinopterygii</taxon>
        <taxon>Neopterygii</taxon>
        <taxon>Teleostei</taxon>
        <taxon>Anguilliformes</taxon>
        <taxon>Anguillidae</taxon>
        <taxon>Anguilla</taxon>
    </lineage>
</organism>
<reference evidence="1" key="1">
    <citation type="submission" date="2014-11" db="EMBL/GenBank/DDBJ databases">
        <authorList>
            <person name="Amaro Gonzalez C."/>
        </authorList>
    </citation>
    <scope>NUCLEOTIDE SEQUENCE</scope>
</reference>